<feature type="domain" description="Myb-like" evidence="6">
    <location>
        <begin position="151"/>
        <end position="203"/>
    </location>
</feature>
<evidence type="ECO:0008006" key="11">
    <source>
        <dbReference type="Google" id="ProtNLM"/>
    </source>
</evidence>
<organism evidence="9 10">
    <name type="scientific">Tritrichomonas foetus</name>
    <dbReference type="NCBI Taxonomy" id="1144522"/>
    <lineage>
        <taxon>Eukaryota</taxon>
        <taxon>Metamonada</taxon>
        <taxon>Parabasalia</taxon>
        <taxon>Tritrichomonadida</taxon>
        <taxon>Tritrichomonadidae</taxon>
        <taxon>Tritrichomonas</taxon>
    </lineage>
</organism>
<sequence length="476" mass="54060">MQSSPLVDIAMSYLKSASPKYDDEAGKAEIRIAFHEFLQDNLENYKKQQSGNFTNNGSFINYQGQFHNNFTNNVFNNFPKENDGINDSFNFQNFQSCKALKNLARENLVSVLQRRIGNLQPLEKIEAILAVPDIPLGNANENSSNIRDLSTMRKKTRPWSQIEDMRLLLGVHRNGLENWIQVAKFVGNGRTRAQCAQRWFRGLDPRISKDQWSQDEESKLLNLLVENKGKGWTFVAAHMGNRSDVQCRYHFLQMQKEGKIPPEVSEIVNASDKASEKGRNPIPLPLKLPRPSMRMRQATPPALPTRFSSYNSPNSFSPGNISQNNFNYNYNNNNSFGNMNFELNRASVPNSPQNVFMNNQFNQQSSPSYNETNENHFSLPLMKRKRTSSQIALAPPILPSHTPGSSSFMFESDDPFAFTINETVEAIHGLQGVQNNQSNQNDDIENSQNDIHTDSLDAEFDIFGPKNDFGDQNNSF</sequence>
<dbReference type="GO" id="GO:0042796">
    <property type="term" value="P:snRNA transcription by RNA polymerase III"/>
    <property type="evidence" value="ECO:0007669"/>
    <property type="project" value="TreeGrafter"/>
</dbReference>
<dbReference type="Pfam" id="PF13921">
    <property type="entry name" value="Myb_DNA-bind_6"/>
    <property type="match status" value="1"/>
</dbReference>
<dbReference type="PROSITE" id="PS50090">
    <property type="entry name" value="MYB_LIKE"/>
    <property type="match status" value="2"/>
</dbReference>
<name>A0A1J4KCF9_9EUKA</name>
<comment type="caution">
    <text evidence="9">The sequence shown here is derived from an EMBL/GenBank/DDBJ whole genome shotgun (WGS) entry which is preliminary data.</text>
</comment>
<evidence type="ECO:0000259" key="6">
    <source>
        <dbReference type="PROSITE" id="PS50090"/>
    </source>
</evidence>
<accession>A0A1J4KCF9</accession>
<evidence type="ECO:0000256" key="5">
    <source>
        <dbReference type="SAM" id="MobiDB-lite"/>
    </source>
</evidence>
<dbReference type="InterPro" id="IPR051575">
    <property type="entry name" value="Myb-like_DNA-bd"/>
</dbReference>
<dbReference type="PROSITE" id="PS51294">
    <property type="entry name" value="HTH_MYB"/>
    <property type="match status" value="2"/>
</dbReference>
<feature type="domain" description="SANT" evidence="7">
    <location>
        <begin position="207"/>
        <end position="259"/>
    </location>
</feature>
<dbReference type="EMBL" id="MLAK01000654">
    <property type="protein sequence ID" value="OHT08899.1"/>
    <property type="molecule type" value="Genomic_DNA"/>
</dbReference>
<gene>
    <name evidence="9" type="ORF">TRFO_22383</name>
</gene>
<keyword evidence="4" id="KW-0539">Nucleus</keyword>
<dbReference type="OrthoDB" id="2143914at2759"/>
<dbReference type="PANTHER" id="PTHR46621:SF1">
    <property type="entry name" value="SNRNA-ACTIVATING PROTEIN COMPLEX SUBUNIT 4"/>
    <property type="match status" value="1"/>
</dbReference>
<evidence type="ECO:0000256" key="3">
    <source>
        <dbReference type="ARBA" id="ARBA00023163"/>
    </source>
</evidence>
<evidence type="ECO:0000256" key="4">
    <source>
        <dbReference type="ARBA" id="ARBA00023242"/>
    </source>
</evidence>
<dbReference type="InterPro" id="IPR009057">
    <property type="entry name" value="Homeodomain-like_sf"/>
</dbReference>
<dbReference type="GO" id="GO:0001006">
    <property type="term" value="F:RNA polymerase III type 3 promoter sequence-specific DNA binding"/>
    <property type="evidence" value="ECO:0007669"/>
    <property type="project" value="TreeGrafter"/>
</dbReference>
<dbReference type="VEuPathDB" id="TrichDB:TRFO_22383"/>
<dbReference type="InterPro" id="IPR001005">
    <property type="entry name" value="SANT/Myb"/>
</dbReference>
<evidence type="ECO:0000313" key="9">
    <source>
        <dbReference type="EMBL" id="OHT08899.1"/>
    </source>
</evidence>
<dbReference type="InterPro" id="IPR017930">
    <property type="entry name" value="Myb_dom"/>
</dbReference>
<protein>
    <recommendedName>
        <fullName evidence="11">Myb-like DNA-binding domain containing protein</fullName>
    </recommendedName>
</protein>
<evidence type="ECO:0000256" key="2">
    <source>
        <dbReference type="ARBA" id="ARBA00023125"/>
    </source>
</evidence>
<evidence type="ECO:0000259" key="8">
    <source>
        <dbReference type="PROSITE" id="PS51294"/>
    </source>
</evidence>
<keyword evidence="10" id="KW-1185">Reference proteome</keyword>
<dbReference type="PANTHER" id="PTHR46621">
    <property type="entry name" value="SNRNA-ACTIVATING PROTEIN COMPLEX SUBUNIT 4"/>
    <property type="match status" value="1"/>
</dbReference>
<evidence type="ECO:0000256" key="1">
    <source>
        <dbReference type="ARBA" id="ARBA00023015"/>
    </source>
</evidence>
<dbReference type="CDD" id="cd00167">
    <property type="entry name" value="SANT"/>
    <property type="match status" value="2"/>
</dbReference>
<feature type="domain" description="Myb-like" evidence="6">
    <location>
        <begin position="204"/>
        <end position="255"/>
    </location>
</feature>
<keyword evidence="3" id="KW-0804">Transcription</keyword>
<dbReference type="RefSeq" id="XP_068362035.1">
    <property type="nucleotide sequence ID" value="XM_068502532.1"/>
</dbReference>
<dbReference type="GeneID" id="94837236"/>
<dbReference type="GO" id="GO:0042795">
    <property type="term" value="P:snRNA transcription by RNA polymerase II"/>
    <property type="evidence" value="ECO:0007669"/>
    <property type="project" value="TreeGrafter"/>
</dbReference>
<dbReference type="GO" id="GO:0000978">
    <property type="term" value="F:RNA polymerase II cis-regulatory region sequence-specific DNA binding"/>
    <property type="evidence" value="ECO:0007669"/>
    <property type="project" value="TreeGrafter"/>
</dbReference>
<evidence type="ECO:0000259" key="7">
    <source>
        <dbReference type="PROSITE" id="PS51293"/>
    </source>
</evidence>
<dbReference type="SUPFAM" id="SSF46689">
    <property type="entry name" value="Homeodomain-like"/>
    <property type="match status" value="1"/>
</dbReference>
<keyword evidence="1" id="KW-0805">Transcription regulation</keyword>
<dbReference type="GO" id="GO:0019185">
    <property type="term" value="C:snRNA-activating protein complex"/>
    <property type="evidence" value="ECO:0007669"/>
    <property type="project" value="TreeGrafter"/>
</dbReference>
<evidence type="ECO:0000313" key="10">
    <source>
        <dbReference type="Proteomes" id="UP000179807"/>
    </source>
</evidence>
<reference evidence="9" key="1">
    <citation type="submission" date="2016-10" db="EMBL/GenBank/DDBJ databases">
        <authorList>
            <person name="Benchimol M."/>
            <person name="Almeida L.G."/>
            <person name="Vasconcelos A.T."/>
            <person name="Perreira-Neves A."/>
            <person name="Rosa I.A."/>
            <person name="Tasca T."/>
            <person name="Bogo M.R."/>
            <person name="de Souza W."/>
        </authorList>
    </citation>
    <scope>NUCLEOTIDE SEQUENCE [LARGE SCALE GENOMIC DNA]</scope>
    <source>
        <strain evidence="9">K</strain>
    </source>
</reference>
<feature type="domain" description="HTH myb-type" evidence="8">
    <location>
        <begin position="204"/>
        <end position="259"/>
    </location>
</feature>
<dbReference type="AlphaFoldDB" id="A0A1J4KCF9"/>
<feature type="domain" description="HTH myb-type" evidence="8">
    <location>
        <begin position="151"/>
        <end position="199"/>
    </location>
</feature>
<proteinExistence type="predicted"/>
<dbReference type="Proteomes" id="UP000179807">
    <property type="component" value="Unassembled WGS sequence"/>
</dbReference>
<dbReference type="SMART" id="SM00717">
    <property type="entry name" value="SANT"/>
    <property type="match status" value="2"/>
</dbReference>
<dbReference type="PROSITE" id="PS51293">
    <property type="entry name" value="SANT"/>
    <property type="match status" value="1"/>
</dbReference>
<dbReference type="Gene3D" id="1.10.10.60">
    <property type="entry name" value="Homeodomain-like"/>
    <property type="match status" value="2"/>
</dbReference>
<keyword evidence="2" id="KW-0238">DNA-binding</keyword>
<dbReference type="InterPro" id="IPR017884">
    <property type="entry name" value="SANT_dom"/>
</dbReference>
<feature type="region of interest" description="Disordered" evidence="5">
    <location>
        <begin position="270"/>
        <end position="308"/>
    </location>
</feature>